<feature type="signal peptide" evidence="2">
    <location>
        <begin position="1"/>
        <end position="20"/>
    </location>
</feature>
<reference evidence="3" key="1">
    <citation type="submission" date="2019-03" db="EMBL/GenBank/DDBJ databases">
        <title>Improved annotation for the trematode Fasciola hepatica.</title>
        <authorList>
            <person name="Choi Y.-J."/>
            <person name="Martin J."/>
            <person name="Mitreva M."/>
        </authorList>
    </citation>
    <scope>NUCLEOTIDE SEQUENCE [LARGE SCALE GENOMIC DNA]</scope>
</reference>
<protein>
    <recommendedName>
        <fullName evidence="5">Transmembrane protein 59</fullName>
    </recommendedName>
</protein>
<dbReference type="Proteomes" id="UP000230066">
    <property type="component" value="Unassembled WGS sequence"/>
</dbReference>
<keyword evidence="1" id="KW-1133">Transmembrane helix</keyword>
<keyword evidence="1" id="KW-0812">Transmembrane</keyword>
<keyword evidence="1" id="KW-0472">Membrane</keyword>
<dbReference type="AlphaFoldDB" id="A0A4E0R7U5"/>
<comment type="caution">
    <text evidence="3">The sequence shown here is derived from an EMBL/GenBank/DDBJ whole genome shotgun (WGS) entry which is preliminary data.</text>
</comment>
<evidence type="ECO:0000256" key="1">
    <source>
        <dbReference type="SAM" id="Phobius"/>
    </source>
</evidence>
<feature type="chain" id="PRO_5020033488" description="Transmembrane protein 59" evidence="2">
    <location>
        <begin position="21"/>
        <end position="296"/>
    </location>
</feature>
<evidence type="ECO:0000313" key="4">
    <source>
        <dbReference type="Proteomes" id="UP000230066"/>
    </source>
</evidence>
<keyword evidence="2" id="KW-0732">Signal</keyword>
<dbReference type="EMBL" id="JXXN02001430">
    <property type="protein sequence ID" value="THD24789.1"/>
    <property type="molecule type" value="Genomic_DNA"/>
</dbReference>
<name>A0A4E0R7U5_FASHE</name>
<sequence>MNRKAVYAVLLSLCLASVLGVSDPAGNQLSQLEECNRKCEENYDAQLETVCQFGCRRADALRKVNDPEEDEQCRSACSSIYNVKTESDACNYGCSAYPKETKSVIGSLLNMMNGLLGNEAPKEIQNNTVSTPEEPHKIKIVVIRRFRIRLPDDEDSDPSDTMNSLFPESGPVILPPGDLMPSVGNDESISKLDSKEHELPQIINFKKFEYPSGQVSDALRYLGSHPLIILFSVTLLILCILLVVQLSLECRRRRRRAAQFQYNHFDQLPTYVEATTIKIPADGNPIETVDSDSQKV</sequence>
<proteinExistence type="predicted"/>
<gene>
    <name evidence="3" type="ORF">D915_004365</name>
</gene>
<feature type="transmembrane region" description="Helical" evidence="1">
    <location>
        <begin position="227"/>
        <end position="248"/>
    </location>
</feature>
<organism evidence="3 4">
    <name type="scientific">Fasciola hepatica</name>
    <name type="common">Liver fluke</name>
    <dbReference type="NCBI Taxonomy" id="6192"/>
    <lineage>
        <taxon>Eukaryota</taxon>
        <taxon>Metazoa</taxon>
        <taxon>Spiralia</taxon>
        <taxon>Lophotrochozoa</taxon>
        <taxon>Platyhelminthes</taxon>
        <taxon>Trematoda</taxon>
        <taxon>Digenea</taxon>
        <taxon>Plagiorchiida</taxon>
        <taxon>Echinostomata</taxon>
        <taxon>Echinostomatoidea</taxon>
        <taxon>Fasciolidae</taxon>
        <taxon>Fasciola</taxon>
    </lineage>
</organism>
<accession>A0A4E0R7U5</accession>
<evidence type="ECO:0000256" key="2">
    <source>
        <dbReference type="SAM" id="SignalP"/>
    </source>
</evidence>
<keyword evidence="4" id="KW-1185">Reference proteome</keyword>
<evidence type="ECO:0000313" key="3">
    <source>
        <dbReference type="EMBL" id="THD24789.1"/>
    </source>
</evidence>
<evidence type="ECO:0008006" key="5">
    <source>
        <dbReference type="Google" id="ProtNLM"/>
    </source>
</evidence>